<proteinExistence type="predicted"/>
<reference evidence="2" key="1">
    <citation type="journal article" date="2020" name="Nat. Commun.">
        <title>Large-scale genome sequencing of mycorrhizal fungi provides insights into the early evolution of symbiotic traits.</title>
        <authorList>
            <person name="Miyauchi S."/>
            <person name="Kiss E."/>
            <person name="Kuo A."/>
            <person name="Drula E."/>
            <person name="Kohler A."/>
            <person name="Sanchez-Garcia M."/>
            <person name="Morin E."/>
            <person name="Andreopoulos B."/>
            <person name="Barry K.W."/>
            <person name="Bonito G."/>
            <person name="Buee M."/>
            <person name="Carver A."/>
            <person name="Chen C."/>
            <person name="Cichocki N."/>
            <person name="Clum A."/>
            <person name="Culley D."/>
            <person name="Crous P.W."/>
            <person name="Fauchery L."/>
            <person name="Girlanda M."/>
            <person name="Hayes R.D."/>
            <person name="Keri Z."/>
            <person name="LaButti K."/>
            <person name="Lipzen A."/>
            <person name="Lombard V."/>
            <person name="Magnuson J."/>
            <person name="Maillard F."/>
            <person name="Murat C."/>
            <person name="Nolan M."/>
            <person name="Ohm R.A."/>
            <person name="Pangilinan J."/>
            <person name="Pereira M.F."/>
            <person name="Perotto S."/>
            <person name="Peter M."/>
            <person name="Pfister S."/>
            <person name="Riley R."/>
            <person name="Sitrit Y."/>
            <person name="Stielow J.B."/>
            <person name="Szollosi G."/>
            <person name="Zifcakova L."/>
            <person name="Stursova M."/>
            <person name="Spatafora J.W."/>
            <person name="Tedersoo L."/>
            <person name="Vaario L.M."/>
            <person name="Yamada A."/>
            <person name="Yan M."/>
            <person name="Wang P."/>
            <person name="Xu J."/>
            <person name="Bruns T."/>
            <person name="Baldrian P."/>
            <person name="Vilgalys R."/>
            <person name="Dunand C."/>
            <person name="Henrissat B."/>
            <person name="Grigoriev I.V."/>
            <person name="Hibbett D."/>
            <person name="Nagy L.G."/>
            <person name="Martin F.M."/>
        </authorList>
    </citation>
    <scope>NUCLEOTIDE SEQUENCE</scope>
    <source>
        <strain evidence="2">UH-Tt-Lm1</strain>
    </source>
</reference>
<sequence length="268" mass="30207">MAHDPWRIVTMNVANSTSPWVNPDVNALQPMYEVVYPASPARLRHNDAVFHPTVTALAVLRNHIASEALKAVWNHLQTVHRKKKLQTIESRARYIEGLFKNENDHPIIWREYVEGDIQDHPEVGGYKTTRRGVFQSDPILAALLGYYTSYGIMEGPPSEDPGPGNRPMGILALASAAVERAYRMHETGDFVNSGQRFDRDSCGSWTERYMDYITNNLGETQWNSLFGALSAFSKQAKKAEAMKNCEPKEPRERVPLPPSDPPTPPHND</sequence>
<name>A0A9P6L137_9AGAM</name>
<feature type="region of interest" description="Disordered" evidence="1">
    <location>
        <begin position="239"/>
        <end position="268"/>
    </location>
</feature>
<evidence type="ECO:0000256" key="1">
    <source>
        <dbReference type="SAM" id="MobiDB-lite"/>
    </source>
</evidence>
<dbReference type="OrthoDB" id="2755811at2759"/>
<organism evidence="2 3">
    <name type="scientific">Thelephora terrestris</name>
    <dbReference type="NCBI Taxonomy" id="56493"/>
    <lineage>
        <taxon>Eukaryota</taxon>
        <taxon>Fungi</taxon>
        <taxon>Dikarya</taxon>
        <taxon>Basidiomycota</taxon>
        <taxon>Agaricomycotina</taxon>
        <taxon>Agaricomycetes</taxon>
        <taxon>Thelephorales</taxon>
        <taxon>Thelephoraceae</taxon>
        <taxon>Thelephora</taxon>
    </lineage>
</organism>
<dbReference type="EMBL" id="WIUZ02000024">
    <property type="protein sequence ID" value="KAF9778113.1"/>
    <property type="molecule type" value="Genomic_DNA"/>
</dbReference>
<gene>
    <name evidence="2" type="ORF">BJ322DRAFT_1114359</name>
</gene>
<evidence type="ECO:0000313" key="2">
    <source>
        <dbReference type="EMBL" id="KAF9778113.1"/>
    </source>
</evidence>
<keyword evidence="3" id="KW-1185">Reference proteome</keyword>
<dbReference type="AlphaFoldDB" id="A0A9P6L137"/>
<comment type="caution">
    <text evidence="2">The sequence shown here is derived from an EMBL/GenBank/DDBJ whole genome shotgun (WGS) entry which is preliminary data.</text>
</comment>
<protein>
    <submittedName>
        <fullName evidence="2">Uncharacterized protein</fullName>
    </submittedName>
</protein>
<feature type="compositionally biased region" description="Pro residues" evidence="1">
    <location>
        <begin position="255"/>
        <end position="268"/>
    </location>
</feature>
<dbReference type="Proteomes" id="UP000736335">
    <property type="component" value="Unassembled WGS sequence"/>
</dbReference>
<accession>A0A9P6L137</accession>
<feature type="compositionally biased region" description="Basic and acidic residues" evidence="1">
    <location>
        <begin position="239"/>
        <end position="254"/>
    </location>
</feature>
<reference evidence="2" key="2">
    <citation type="submission" date="2020-11" db="EMBL/GenBank/DDBJ databases">
        <authorList>
            <consortium name="DOE Joint Genome Institute"/>
            <person name="Kuo A."/>
            <person name="Miyauchi S."/>
            <person name="Kiss E."/>
            <person name="Drula E."/>
            <person name="Kohler A."/>
            <person name="Sanchez-Garcia M."/>
            <person name="Andreopoulos B."/>
            <person name="Barry K.W."/>
            <person name="Bonito G."/>
            <person name="Buee M."/>
            <person name="Carver A."/>
            <person name="Chen C."/>
            <person name="Cichocki N."/>
            <person name="Clum A."/>
            <person name="Culley D."/>
            <person name="Crous P.W."/>
            <person name="Fauchery L."/>
            <person name="Girlanda M."/>
            <person name="Hayes R."/>
            <person name="Keri Z."/>
            <person name="Labutti K."/>
            <person name="Lipzen A."/>
            <person name="Lombard V."/>
            <person name="Magnuson J."/>
            <person name="Maillard F."/>
            <person name="Morin E."/>
            <person name="Murat C."/>
            <person name="Nolan M."/>
            <person name="Ohm R."/>
            <person name="Pangilinan J."/>
            <person name="Pereira M."/>
            <person name="Perotto S."/>
            <person name="Peter M."/>
            <person name="Riley R."/>
            <person name="Sitrit Y."/>
            <person name="Stielow B."/>
            <person name="Szollosi G."/>
            <person name="Zifcakova L."/>
            <person name="Stursova M."/>
            <person name="Spatafora J.W."/>
            <person name="Tedersoo L."/>
            <person name="Vaario L.-M."/>
            <person name="Yamada A."/>
            <person name="Yan M."/>
            <person name="Wang P."/>
            <person name="Xu J."/>
            <person name="Bruns T."/>
            <person name="Baldrian P."/>
            <person name="Vilgalys R."/>
            <person name="Henrissat B."/>
            <person name="Grigoriev I.V."/>
            <person name="Hibbett D."/>
            <person name="Nagy L.G."/>
            <person name="Martin F.M."/>
        </authorList>
    </citation>
    <scope>NUCLEOTIDE SEQUENCE</scope>
    <source>
        <strain evidence="2">UH-Tt-Lm1</strain>
    </source>
</reference>
<evidence type="ECO:0000313" key="3">
    <source>
        <dbReference type="Proteomes" id="UP000736335"/>
    </source>
</evidence>